<name>A0AAU6PX78_9VIRU</name>
<organism evidence="1">
    <name type="scientific">Ligamenvirales sp</name>
    <dbReference type="NCBI Taxonomy" id="2832923"/>
    <lineage>
        <taxon>Viruses</taxon>
        <taxon>Adnaviria</taxon>
        <taxon>Zilligvirae</taxon>
        <taxon>Taleaviricota</taxon>
        <taxon>Tokiviricetes</taxon>
        <taxon>Ligamenvirales</taxon>
    </lineage>
</organism>
<sequence length="552" mass="60435">MAILEALDPEFVRLLIEQISLYLSSMRYLSSFIIFDDSSRLITRVGYIDDGYVRIRDAQDTSISIVEILREMTWTSLSLAQLGATTAQPGDQPPPNVIVTGGFDGSLVRMLKTDSDGRLQVGVVSLPVTKGDWLSVIPNPPNLDVALSTRASEATLVAIRDRLPASLTSAGNFRVAVLEDGIGLAKDSTLSSILSRLDTNLSTRASETTLSGIKSQTDKLTFDASNRLIVNATVVANLDRSLLTVKRELLTLAPASGRNATVPVDDYVHWIDSAEYSVTETSWTEKTRCVVRQRNLPSRTYLVHVYVEGYVSAGQTLYVRFRSLYRGTLASFTFTETSYVSKEANATYIAPGWWDDPIYVEAYVTGGTGYVKNAQINFVKANVVEGWTGTISGEQFKPLRIDAEGYLLAKSPQLPSTLTAAGNLKVSVEESSIKQPVNIQDHWVESVVLLPSGARTASGNTGDIDVGRFLYGEICIDITAVSGTNPTLDVYIEGKDQYTGKYKVLFSHTGLNSVQTIWDTITLLAFRYLRVRWVVGGTSPSFTFSVSGEFKS</sequence>
<accession>A0AAU6PX78</accession>
<protein>
    <submittedName>
        <fullName evidence="1">Structural protein with a jelly-roll fold</fullName>
    </submittedName>
</protein>
<reference evidence="1" key="2">
    <citation type="submission" date="2024-03" db="EMBL/GenBank/DDBJ databases">
        <authorList>
            <person name="Roux S."/>
            <person name="Duan C."/>
        </authorList>
    </citation>
    <scope>NUCLEOTIDE SEQUENCE</scope>
    <source>
        <strain evidence="1">Chiyou-1</strain>
    </source>
</reference>
<proteinExistence type="predicted"/>
<dbReference type="EMBL" id="PP467602">
    <property type="protein sequence ID" value="WYC14542.1"/>
    <property type="molecule type" value="Genomic_DNA"/>
</dbReference>
<reference evidence="1" key="1">
    <citation type="journal article" date="2023" name="ISME Commun">
        <title>Diversity of Bathyarchaeia viruses in metagenomes and virus-encoded CRISPR system components.</title>
        <authorList>
            <person name="Duan C."/>
            <person name="Liu Y."/>
            <person name="Liu Y."/>
            <person name="Liu L."/>
            <person name="Cai M."/>
            <person name="Zhang R."/>
            <person name="Zeng Q."/>
            <person name="Koonin E.V."/>
            <person name="Krupovic M."/>
            <person name="Li M."/>
        </authorList>
    </citation>
    <scope>NUCLEOTIDE SEQUENCE</scope>
    <source>
        <strain evidence="1">Chiyou-1</strain>
    </source>
</reference>
<evidence type="ECO:0000313" key="1">
    <source>
        <dbReference type="EMBL" id="WYC14542.1"/>
    </source>
</evidence>